<dbReference type="InterPro" id="IPR051448">
    <property type="entry name" value="CdaR-like_regulators"/>
</dbReference>
<keyword evidence="4" id="KW-1185">Reference proteome</keyword>
<protein>
    <submittedName>
        <fullName evidence="3">Sugar diacid utilization regulator SdaR</fullName>
    </submittedName>
</protein>
<evidence type="ECO:0000313" key="3">
    <source>
        <dbReference type="EMBL" id="SUM45510.1"/>
    </source>
</evidence>
<gene>
    <name evidence="3" type="ORF">NCTC11048_00494</name>
</gene>
<dbReference type="PANTHER" id="PTHR33744">
    <property type="entry name" value="CARBOHYDRATE DIACID REGULATOR"/>
    <property type="match status" value="1"/>
</dbReference>
<feature type="domain" description="Purine catabolism PurC-like" evidence="1">
    <location>
        <begin position="6"/>
        <end position="125"/>
    </location>
</feature>
<organism evidence="3 4">
    <name type="scientific">Staphylococcus intermedius NCTC 11048</name>
    <dbReference type="NCBI Taxonomy" id="1141106"/>
    <lineage>
        <taxon>Bacteria</taxon>
        <taxon>Bacillati</taxon>
        <taxon>Bacillota</taxon>
        <taxon>Bacilli</taxon>
        <taxon>Bacillales</taxon>
        <taxon>Staphylococcaceae</taxon>
        <taxon>Staphylococcus</taxon>
        <taxon>Staphylococcus intermedius group</taxon>
    </lineage>
</organism>
<evidence type="ECO:0000259" key="2">
    <source>
        <dbReference type="Pfam" id="PF13556"/>
    </source>
</evidence>
<sequence>MATLADILKVEQFSGLSVLNDEADLNRVVESVDITETPDVMNYTTANALLLTTGMSFQNNQRALIDFIRELHHVPIAGLAIKLSRFLQKLDQEVIDFANELNFPLIEIPSHWKLGPLTHHISSFILDEETEKLYYALDIQQKMNRMLINEYPVSTMIHQMSKILKVPVLLINPFHLVESKGGHFENDQRATQQALKFFHHTYLKQELKNDHDFQREYVVLEVPAFKYFPYYLLISKAYTLSYPFSHLALEQAINTLSFAIYKNSKIRATEQHESSQFFTSLMYSKDPEPIDMRMNPEFFSRYNLKHSNYYQVIICGVDKEEGIENSIYLSERHQLTFDWLYSMMTELDNDISVFGLNDQNKFAILLQKRHTYYLDYCRFLQKEYQKHFDSTISFGIGHEVTDFKQIPMSFVEANDIYDTYVEKEEKEFLNTYKSKNVEELLQLVPTDKLRPFVTYTLGPLAYPDNPKDQELKKTLKTFVEHQCDITQTANILFIHRNTVKYRIKKCEELLNMDVTHPKNSLDIRIAIYTSEHIAM</sequence>
<dbReference type="InterPro" id="IPR042070">
    <property type="entry name" value="PucR_C-HTH_sf"/>
</dbReference>
<dbReference type="AlphaFoldDB" id="A0A380G590"/>
<dbReference type="Pfam" id="PF07905">
    <property type="entry name" value="PucR"/>
    <property type="match status" value="1"/>
</dbReference>
<evidence type="ECO:0000259" key="1">
    <source>
        <dbReference type="Pfam" id="PF07905"/>
    </source>
</evidence>
<dbReference type="Pfam" id="PF13556">
    <property type="entry name" value="HTH_30"/>
    <property type="match status" value="1"/>
</dbReference>
<dbReference type="OrthoDB" id="142218at2"/>
<dbReference type="EMBL" id="UHDP01000003">
    <property type="protein sequence ID" value="SUM45510.1"/>
    <property type="molecule type" value="Genomic_DNA"/>
</dbReference>
<dbReference type="RefSeq" id="WP_019168798.1">
    <property type="nucleotide sequence ID" value="NZ_CAIB01000176.1"/>
</dbReference>
<dbReference type="PANTHER" id="PTHR33744:SF1">
    <property type="entry name" value="DNA-BINDING TRANSCRIPTIONAL ACTIVATOR ADER"/>
    <property type="match status" value="1"/>
</dbReference>
<accession>A0A380G590</accession>
<name>A0A380G590_STAIN</name>
<dbReference type="InterPro" id="IPR025736">
    <property type="entry name" value="PucR_C-HTH_dom"/>
</dbReference>
<dbReference type="STRING" id="1141106.GCA_000308095_00921"/>
<reference evidence="3 4" key="1">
    <citation type="submission" date="2018-06" db="EMBL/GenBank/DDBJ databases">
        <authorList>
            <consortium name="Pathogen Informatics"/>
            <person name="Doyle S."/>
        </authorList>
    </citation>
    <scope>NUCLEOTIDE SEQUENCE [LARGE SCALE GENOMIC DNA]</scope>
    <source>
        <strain evidence="4">NCTC 11048</strain>
    </source>
</reference>
<dbReference type="Gene3D" id="1.10.10.2840">
    <property type="entry name" value="PucR C-terminal helix-turn-helix domain"/>
    <property type="match status" value="1"/>
</dbReference>
<proteinExistence type="predicted"/>
<evidence type="ECO:0000313" key="4">
    <source>
        <dbReference type="Proteomes" id="UP000255549"/>
    </source>
</evidence>
<feature type="domain" description="PucR C-terminal helix-turn-helix" evidence="2">
    <location>
        <begin position="472"/>
        <end position="527"/>
    </location>
</feature>
<dbReference type="InterPro" id="IPR012914">
    <property type="entry name" value="PucR_dom"/>
</dbReference>
<dbReference type="Proteomes" id="UP000255549">
    <property type="component" value="Unassembled WGS sequence"/>
</dbReference>